<dbReference type="SUPFAM" id="SSF141452">
    <property type="entry name" value="Hcp1-like"/>
    <property type="match status" value="1"/>
</dbReference>
<evidence type="ECO:0000313" key="1">
    <source>
        <dbReference type="EMBL" id="TPE49096.1"/>
    </source>
</evidence>
<dbReference type="RefSeq" id="WP_140455069.1">
    <property type="nucleotide sequence ID" value="NZ_VFRP01000017.1"/>
</dbReference>
<dbReference type="InterPro" id="IPR008514">
    <property type="entry name" value="T6SS_Hcp"/>
</dbReference>
<dbReference type="Pfam" id="PF05638">
    <property type="entry name" value="T6SS_HCP"/>
    <property type="match status" value="1"/>
</dbReference>
<dbReference type="PANTHER" id="PTHR36152:SF1">
    <property type="entry name" value="UBIQUITIN-LIKE DOMAIN-CONTAINING PROTEIN"/>
    <property type="match status" value="1"/>
</dbReference>
<comment type="caution">
    <text evidence="1">The sequence shown here is derived from an EMBL/GenBank/DDBJ whole genome shotgun (WGS) entry which is preliminary data.</text>
</comment>
<dbReference type="InterPro" id="IPR036624">
    <property type="entry name" value="Hcp1-lik_sf"/>
</dbReference>
<sequence>MKIDGFLKVPDIPGPSERDGHADEIEVHRVDFNMHAPYDPNSLSRRGRVALDQIVFTKHYDMASPYLKKALFENTPLDEVVFAARRTIGGETSDYLVVTLTDASVMSYRLHPSAEEPDVIEEEVGFAYHKIKFVYDKDHEIEMDVRVGK</sequence>
<keyword evidence="2" id="KW-1185">Reference proteome</keyword>
<dbReference type="PANTHER" id="PTHR36152">
    <property type="entry name" value="CYTOPLASMIC PROTEIN-RELATED"/>
    <property type="match status" value="1"/>
</dbReference>
<dbReference type="Gene3D" id="2.30.110.20">
    <property type="entry name" value="Hcp1-like"/>
    <property type="match status" value="1"/>
</dbReference>
<accession>A0A501WTE8</accession>
<organism evidence="1 2">
    <name type="scientific">Amaricoccus solimangrovi</name>
    <dbReference type="NCBI Taxonomy" id="2589815"/>
    <lineage>
        <taxon>Bacteria</taxon>
        <taxon>Pseudomonadati</taxon>
        <taxon>Pseudomonadota</taxon>
        <taxon>Alphaproteobacteria</taxon>
        <taxon>Rhodobacterales</taxon>
        <taxon>Paracoccaceae</taxon>
        <taxon>Amaricoccus</taxon>
    </lineage>
</organism>
<reference evidence="1 2" key="1">
    <citation type="submission" date="2019-06" db="EMBL/GenBank/DDBJ databases">
        <title>A novel bacterium of genus Amaricoccus, isolated from marine sediment.</title>
        <authorList>
            <person name="Huang H."/>
            <person name="Mo K."/>
            <person name="Hu Y."/>
        </authorList>
    </citation>
    <scope>NUCLEOTIDE SEQUENCE [LARGE SCALE GENOMIC DNA]</scope>
    <source>
        <strain evidence="1 2">HB172011</strain>
    </source>
</reference>
<protein>
    <submittedName>
        <fullName evidence="1">Type VI secretion system tube protein Hcp</fullName>
    </submittedName>
</protein>
<dbReference type="Proteomes" id="UP000319255">
    <property type="component" value="Unassembled WGS sequence"/>
</dbReference>
<evidence type="ECO:0000313" key="2">
    <source>
        <dbReference type="Proteomes" id="UP000319255"/>
    </source>
</evidence>
<name>A0A501WTE8_9RHOB</name>
<proteinExistence type="predicted"/>
<dbReference type="OrthoDB" id="5146053at2"/>
<dbReference type="NCBIfam" id="TIGR03344">
    <property type="entry name" value="VI_effect_Hcp1"/>
    <property type="match status" value="1"/>
</dbReference>
<dbReference type="InterPro" id="IPR053165">
    <property type="entry name" value="HSI-I_assembly_Hcp1"/>
</dbReference>
<dbReference type="EMBL" id="VFRP01000017">
    <property type="protein sequence ID" value="TPE49096.1"/>
    <property type="molecule type" value="Genomic_DNA"/>
</dbReference>
<dbReference type="AlphaFoldDB" id="A0A501WTE8"/>
<gene>
    <name evidence="1" type="primary">hcp</name>
    <name evidence="1" type="ORF">FJM51_15590</name>
</gene>